<gene>
    <name evidence="1" type="ORF">GSOID_T00012005001</name>
</gene>
<evidence type="ECO:0000313" key="1">
    <source>
        <dbReference type="EMBL" id="CBY15113.1"/>
    </source>
</evidence>
<keyword evidence="2" id="KW-1185">Reference proteome</keyword>
<evidence type="ECO:0000313" key="2">
    <source>
        <dbReference type="Proteomes" id="UP000001307"/>
    </source>
</evidence>
<organism evidence="1">
    <name type="scientific">Oikopleura dioica</name>
    <name type="common">Tunicate</name>
    <dbReference type="NCBI Taxonomy" id="34765"/>
    <lineage>
        <taxon>Eukaryota</taxon>
        <taxon>Metazoa</taxon>
        <taxon>Chordata</taxon>
        <taxon>Tunicata</taxon>
        <taxon>Appendicularia</taxon>
        <taxon>Copelata</taxon>
        <taxon>Oikopleuridae</taxon>
        <taxon>Oikopleura</taxon>
    </lineage>
</organism>
<proteinExistence type="predicted"/>
<dbReference type="EMBL" id="FN653424">
    <property type="protein sequence ID" value="CBY15113.1"/>
    <property type="molecule type" value="Genomic_DNA"/>
</dbReference>
<name>E4XZQ1_OIKDI</name>
<accession>E4XZQ1</accession>
<sequence length="120" mass="12123">SKRTLAVDSNGVDENGEARVDDAAVLDVPAGSCPNVCTLVVTGAIVDVGAGIAEVITDDGTGADTDACDIGRGEADVTGCDFNNCPRAVVSKIVEFVSVSWELVVSLVGVVMKFCSCGVA</sequence>
<feature type="non-terminal residue" evidence="1">
    <location>
        <position position="1"/>
    </location>
</feature>
<dbReference type="InParanoid" id="E4XZQ1"/>
<dbReference type="Proteomes" id="UP000001307">
    <property type="component" value="Unassembled WGS sequence"/>
</dbReference>
<protein>
    <submittedName>
        <fullName evidence="1">Uncharacterized protein</fullName>
    </submittedName>
</protein>
<reference evidence="1" key="1">
    <citation type="journal article" date="2010" name="Science">
        <title>Plasticity of animal genome architecture unmasked by rapid evolution of a pelagic tunicate.</title>
        <authorList>
            <person name="Denoeud F."/>
            <person name="Henriet S."/>
            <person name="Mungpakdee S."/>
            <person name="Aury J.M."/>
            <person name="Da Silva C."/>
            <person name="Brinkmann H."/>
            <person name="Mikhaleva J."/>
            <person name="Olsen L.C."/>
            <person name="Jubin C."/>
            <person name="Canestro C."/>
            <person name="Bouquet J.M."/>
            <person name="Danks G."/>
            <person name="Poulain J."/>
            <person name="Campsteijn C."/>
            <person name="Adamski M."/>
            <person name="Cross I."/>
            <person name="Yadetie F."/>
            <person name="Muffato M."/>
            <person name="Louis A."/>
            <person name="Butcher S."/>
            <person name="Tsagkogeorga G."/>
            <person name="Konrad A."/>
            <person name="Singh S."/>
            <person name="Jensen M.F."/>
            <person name="Cong E.H."/>
            <person name="Eikeseth-Otteraa H."/>
            <person name="Noel B."/>
            <person name="Anthouard V."/>
            <person name="Porcel B.M."/>
            <person name="Kachouri-Lafond R."/>
            <person name="Nishino A."/>
            <person name="Ugolini M."/>
            <person name="Chourrout P."/>
            <person name="Nishida H."/>
            <person name="Aasland R."/>
            <person name="Huzurbazar S."/>
            <person name="Westhof E."/>
            <person name="Delsuc F."/>
            <person name="Lehrach H."/>
            <person name="Reinhardt R."/>
            <person name="Weissenbach J."/>
            <person name="Roy S.W."/>
            <person name="Artiguenave F."/>
            <person name="Postlethwait J.H."/>
            <person name="Manak J.R."/>
            <person name="Thompson E.M."/>
            <person name="Jaillon O."/>
            <person name="Du Pasquier L."/>
            <person name="Boudinot P."/>
            <person name="Liberles D.A."/>
            <person name="Volff J.N."/>
            <person name="Philippe H."/>
            <person name="Lenhard B."/>
            <person name="Roest Crollius H."/>
            <person name="Wincker P."/>
            <person name="Chourrout D."/>
        </authorList>
    </citation>
    <scope>NUCLEOTIDE SEQUENCE [LARGE SCALE GENOMIC DNA]</scope>
</reference>
<dbReference type="AlphaFoldDB" id="E4XZQ1"/>